<gene>
    <name evidence="1" type="ORF">HXL70_02800</name>
</gene>
<organism evidence="1 2">
    <name type="scientific">Dialister invisus</name>
    <dbReference type="NCBI Taxonomy" id="218538"/>
    <lineage>
        <taxon>Bacteria</taxon>
        <taxon>Bacillati</taxon>
        <taxon>Bacillota</taxon>
        <taxon>Negativicutes</taxon>
        <taxon>Veillonellales</taxon>
        <taxon>Veillonellaceae</taxon>
        <taxon>Dialister</taxon>
    </lineage>
</organism>
<dbReference type="Proteomes" id="UP000757890">
    <property type="component" value="Unassembled WGS sequence"/>
</dbReference>
<evidence type="ECO:0000313" key="2">
    <source>
        <dbReference type="Proteomes" id="UP000757890"/>
    </source>
</evidence>
<dbReference type="EMBL" id="JABZMK010000006">
    <property type="protein sequence ID" value="MBF1128957.1"/>
    <property type="molecule type" value="Genomic_DNA"/>
</dbReference>
<proteinExistence type="predicted"/>
<sequence length="126" mass="14850">MEKTTERYPIRYYSIITVAKDFISQANGPLAEGAADWKAADKELEKLKKLSEKHDCYATVVNSLTPYIFLLLETEEGKPYWQYMEMAGALHMFHFTDEESWVEAEKIVYENGGYMYRIKEIYLQRK</sequence>
<comment type="caution">
    <text evidence="1">The sequence shown here is derived from an EMBL/GenBank/DDBJ whole genome shotgun (WGS) entry which is preliminary data.</text>
</comment>
<accession>A0A930FQQ4</accession>
<evidence type="ECO:0000313" key="1">
    <source>
        <dbReference type="EMBL" id="MBF1128957.1"/>
    </source>
</evidence>
<protein>
    <submittedName>
        <fullName evidence="1">Uncharacterized protein</fullName>
    </submittedName>
</protein>
<reference evidence="1" key="1">
    <citation type="submission" date="2020-04" db="EMBL/GenBank/DDBJ databases">
        <title>Deep metagenomics examines the oral microbiome during advanced dental caries in children, revealing novel taxa and co-occurrences with host molecules.</title>
        <authorList>
            <person name="Baker J.L."/>
            <person name="Morton J.T."/>
            <person name="Dinis M."/>
            <person name="Alvarez R."/>
            <person name="Tran N.C."/>
            <person name="Knight R."/>
            <person name="Edlund A."/>
        </authorList>
    </citation>
    <scope>NUCLEOTIDE SEQUENCE</scope>
    <source>
        <strain evidence="1">JCVI_32_bin.14</strain>
    </source>
</reference>
<name>A0A930FQQ4_9FIRM</name>
<dbReference type="RefSeq" id="WP_418247415.1">
    <property type="nucleotide sequence ID" value="NZ_DBFBXK010000015.1"/>
</dbReference>
<dbReference type="AlphaFoldDB" id="A0A930FQQ4"/>